<proteinExistence type="inferred from homology"/>
<dbReference type="InterPro" id="IPR038538">
    <property type="entry name" value="MTERF_sf"/>
</dbReference>
<keyword evidence="5" id="KW-1185">Reference proteome</keyword>
<dbReference type="OrthoDB" id="637682at2759"/>
<keyword evidence="2" id="KW-0806">Transcription termination</keyword>
<organism evidence="4 5">
    <name type="scientific">Eragrostis curvula</name>
    <name type="common">weeping love grass</name>
    <dbReference type="NCBI Taxonomy" id="38414"/>
    <lineage>
        <taxon>Eukaryota</taxon>
        <taxon>Viridiplantae</taxon>
        <taxon>Streptophyta</taxon>
        <taxon>Embryophyta</taxon>
        <taxon>Tracheophyta</taxon>
        <taxon>Spermatophyta</taxon>
        <taxon>Magnoliopsida</taxon>
        <taxon>Liliopsida</taxon>
        <taxon>Poales</taxon>
        <taxon>Poaceae</taxon>
        <taxon>PACMAD clade</taxon>
        <taxon>Chloridoideae</taxon>
        <taxon>Eragrostideae</taxon>
        <taxon>Eragrostidinae</taxon>
        <taxon>Eragrostis</taxon>
    </lineage>
</organism>
<keyword evidence="2" id="KW-0804">Transcription</keyword>
<dbReference type="Proteomes" id="UP000324897">
    <property type="component" value="Chromosome 3"/>
</dbReference>
<name>A0A5J9TKN1_9POAL</name>
<comment type="similarity">
    <text evidence="1">Belongs to the mTERF family.</text>
</comment>
<keyword evidence="3" id="KW-0809">Transit peptide</keyword>
<evidence type="ECO:0000313" key="5">
    <source>
        <dbReference type="Proteomes" id="UP000324897"/>
    </source>
</evidence>
<gene>
    <name evidence="4" type="ORF">EJB05_45585</name>
</gene>
<dbReference type="Gramene" id="TVU11973">
    <property type="protein sequence ID" value="TVU11973"/>
    <property type="gene ID" value="EJB05_45585"/>
</dbReference>
<sequence length="380" mass="42975">MLRLRRCIISHLLSPSPPSTPAVSPLFSLHRLLSATASSFAAEDYLVANCGLSPAQALKASKKLSHLKCPSRPDAVLVFLTGLGLSRADIATVVYKDPQFLCADVEKTLAPRVLELTELGLSRAEIARLVLTTQIPFRTAMVRPNLEFWFKVFGSLDELLPVIKMNNALLGLDLEKVVKPNIELLRQCGVSISDVPYTYLSRMVTRSTQHLQEALAHTYEFGIEQSSWVFIHALARFAILSREKLNRNIQLFEKLGWSRNDISSAVRRSPDILCLTEERVHRSLEFLMRDVRLEIPYIAQRPKLMLFSIERRLMPRHCLINLLKARGLPIPKFSFYSIALMGEEKFLDKFVHPYEESVPGLAAAYASSCDGENQWELLSR</sequence>
<reference evidence="4 5" key="1">
    <citation type="journal article" date="2019" name="Sci. Rep.">
        <title>A high-quality genome of Eragrostis curvula grass provides insights into Poaceae evolution and supports new strategies to enhance forage quality.</title>
        <authorList>
            <person name="Carballo J."/>
            <person name="Santos B.A.C.M."/>
            <person name="Zappacosta D."/>
            <person name="Garbus I."/>
            <person name="Selva J.P."/>
            <person name="Gallo C.A."/>
            <person name="Diaz A."/>
            <person name="Albertini E."/>
            <person name="Caccamo M."/>
            <person name="Echenique V."/>
        </authorList>
    </citation>
    <scope>NUCLEOTIDE SEQUENCE [LARGE SCALE GENOMIC DNA]</scope>
    <source>
        <strain evidence="5">cv. Victoria</strain>
        <tissue evidence="4">Leaf</tissue>
    </source>
</reference>
<feature type="non-terminal residue" evidence="4">
    <location>
        <position position="1"/>
    </location>
</feature>
<accession>A0A5J9TKN1</accession>
<dbReference type="SMART" id="SM00733">
    <property type="entry name" value="Mterf"/>
    <property type="match status" value="5"/>
</dbReference>
<dbReference type="PANTHER" id="PTHR13068:SF136">
    <property type="entry name" value="OS06G0224400 PROTEIN"/>
    <property type="match status" value="1"/>
</dbReference>
<dbReference type="GO" id="GO:0006353">
    <property type="term" value="P:DNA-templated transcription termination"/>
    <property type="evidence" value="ECO:0007669"/>
    <property type="project" value="UniProtKB-KW"/>
</dbReference>
<evidence type="ECO:0000256" key="3">
    <source>
        <dbReference type="ARBA" id="ARBA00022946"/>
    </source>
</evidence>
<evidence type="ECO:0000256" key="2">
    <source>
        <dbReference type="ARBA" id="ARBA00022472"/>
    </source>
</evidence>
<dbReference type="GO" id="GO:0003676">
    <property type="term" value="F:nucleic acid binding"/>
    <property type="evidence" value="ECO:0007669"/>
    <property type="project" value="InterPro"/>
</dbReference>
<evidence type="ECO:0000256" key="1">
    <source>
        <dbReference type="ARBA" id="ARBA00007692"/>
    </source>
</evidence>
<dbReference type="Gene3D" id="1.25.70.10">
    <property type="entry name" value="Transcription termination factor 3, mitochondrial"/>
    <property type="match status" value="1"/>
</dbReference>
<dbReference type="InterPro" id="IPR003690">
    <property type="entry name" value="MTERF"/>
</dbReference>
<dbReference type="FunFam" id="1.25.70.10:FF:000001">
    <property type="entry name" value="Mitochondrial transcription termination factor-like"/>
    <property type="match status" value="1"/>
</dbReference>
<protein>
    <submittedName>
        <fullName evidence="4">Uncharacterized protein</fullName>
    </submittedName>
</protein>
<dbReference type="AlphaFoldDB" id="A0A5J9TKN1"/>
<comment type="caution">
    <text evidence="4">The sequence shown here is derived from an EMBL/GenBank/DDBJ whole genome shotgun (WGS) entry which is preliminary data.</text>
</comment>
<dbReference type="Pfam" id="PF02536">
    <property type="entry name" value="mTERF"/>
    <property type="match status" value="1"/>
</dbReference>
<evidence type="ECO:0000313" key="4">
    <source>
        <dbReference type="EMBL" id="TVU11973.1"/>
    </source>
</evidence>
<keyword evidence="2" id="KW-0805">Transcription regulation</keyword>
<dbReference type="EMBL" id="RWGY01000039">
    <property type="protein sequence ID" value="TVU11973.1"/>
    <property type="molecule type" value="Genomic_DNA"/>
</dbReference>
<dbReference type="PANTHER" id="PTHR13068">
    <property type="entry name" value="CGI-12 PROTEIN-RELATED"/>
    <property type="match status" value="1"/>
</dbReference>